<sequence>KSVPNPCRAREAKLLSRFHLPFDNVQVFMQEKWRIAGDRAGSGNTANIGSISGTMSDFETGNGVFGSETEFLEYWRGYKCTKDERRTAYSNIQEFRKIKKGK</sequence>
<keyword evidence="3" id="KW-0378">Hydrolase</keyword>
<protein>
    <submittedName>
        <fullName evidence="4">Restriction endonuclease EcoRV</fullName>
    </submittedName>
</protein>
<proteinExistence type="predicted"/>
<keyword evidence="1" id="KW-0540">Nuclease</keyword>
<dbReference type="AlphaFoldDB" id="A0A6N3X5U8"/>
<feature type="non-terminal residue" evidence="4">
    <location>
        <position position="1"/>
    </location>
</feature>
<name>A0A6N3X5U8_9SYNE</name>
<dbReference type="Proteomes" id="UP000035054">
    <property type="component" value="Unassembled WGS sequence"/>
</dbReference>
<evidence type="ECO:0000256" key="3">
    <source>
        <dbReference type="ARBA" id="ARBA00022801"/>
    </source>
</evidence>
<accession>A0A6N3X5U8</accession>
<dbReference type="GO" id="GO:0004519">
    <property type="term" value="F:endonuclease activity"/>
    <property type="evidence" value="ECO:0007669"/>
    <property type="project" value="UniProtKB-KW"/>
</dbReference>
<dbReference type="InterPro" id="IPR015314">
    <property type="entry name" value="Restrct_endonuc_II_EcoRV"/>
</dbReference>
<keyword evidence="2 4" id="KW-0255">Endonuclease</keyword>
<dbReference type="InterPro" id="IPR011335">
    <property type="entry name" value="Restrct_endonuc-II-like"/>
</dbReference>
<reference evidence="4 5" key="1">
    <citation type="submission" date="2015-01" db="EMBL/GenBank/DDBJ databases">
        <title>Lifestyle Evolution in Cyanobacterial Symbionts of Sponges.</title>
        <authorList>
            <person name="Burgsdorf I."/>
            <person name="Slaby B.M."/>
            <person name="Handley K.M."/>
            <person name="Haber M."/>
            <person name="Blom J."/>
            <person name="Marshall C.W."/>
            <person name="Gilbert J.A."/>
            <person name="Hentschel U."/>
            <person name="Steindler L."/>
        </authorList>
    </citation>
    <scope>NUCLEOTIDE SEQUENCE [LARGE SCALE GENOMIC DNA]</scope>
    <source>
        <strain evidence="4">142</strain>
    </source>
</reference>
<gene>
    <name evidence="4" type="ORF">TH68_03200</name>
</gene>
<evidence type="ECO:0000256" key="1">
    <source>
        <dbReference type="ARBA" id="ARBA00022722"/>
    </source>
</evidence>
<dbReference type="GO" id="GO:0016787">
    <property type="term" value="F:hydrolase activity"/>
    <property type="evidence" value="ECO:0007669"/>
    <property type="project" value="UniProtKB-KW"/>
</dbReference>
<dbReference type="InterPro" id="IPR037057">
    <property type="entry name" value="DNA_rep_MutH/T2_RE_sf"/>
</dbReference>
<dbReference type="GO" id="GO:0003677">
    <property type="term" value="F:DNA binding"/>
    <property type="evidence" value="ECO:0007669"/>
    <property type="project" value="InterPro"/>
</dbReference>
<evidence type="ECO:0000313" key="5">
    <source>
        <dbReference type="Proteomes" id="UP000035054"/>
    </source>
</evidence>
<dbReference type="Gene3D" id="3.40.600.10">
    <property type="entry name" value="DNA mismatch repair MutH/Restriction endonuclease, type II"/>
    <property type="match status" value="1"/>
</dbReference>
<evidence type="ECO:0000256" key="2">
    <source>
        <dbReference type="ARBA" id="ARBA00022759"/>
    </source>
</evidence>
<dbReference type="SUPFAM" id="SSF52980">
    <property type="entry name" value="Restriction endonuclease-like"/>
    <property type="match status" value="1"/>
</dbReference>
<dbReference type="EMBL" id="JXUO01000102">
    <property type="protein sequence ID" value="KKZ14919.1"/>
    <property type="molecule type" value="Genomic_DNA"/>
</dbReference>
<comment type="caution">
    <text evidence="4">The sequence shown here is derived from an EMBL/GenBank/DDBJ whole genome shotgun (WGS) entry which is preliminary data.</text>
</comment>
<organism evidence="4 5">
    <name type="scientific">Candidatus Synechococcus spongiarum 142</name>
    <dbReference type="NCBI Taxonomy" id="1608213"/>
    <lineage>
        <taxon>Bacteria</taxon>
        <taxon>Bacillati</taxon>
        <taxon>Cyanobacteriota</taxon>
        <taxon>Cyanophyceae</taxon>
        <taxon>Synechococcales</taxon>
        <taxon>Synechococcaceae</taxon>
        <taxon>Synechococcus</taxon>
    </lineage>
</organism>
<evidence type="ECO:0000313" key="4">
    <source>
        <dbReference type="EMBL" id="KKZ14919.1"/>
    </source>
</evidence>
<dbReference type="Pfam" id="PF09233">
    <property type="entry name" value="Endonuc-EcoRV"/>
    <property type="match status" value="1"/>
</dbReference>